<dbReference type="CDD" id="cd04164">
    <property type="entry name" value="trmE"/>
    <property type="match status" value="1"/>
</dbReference>
<dbReference type="PROSITE" id="PS51709">
    <property type="entry name" value="G_TRME"/>
    <property type="match status" value="1"/>
</dbReference>
<dbReference type="InterPro" id="IPR031168">
    <property type="entry name" value="G_TrmE"/>
</dbReference>
<evidence type="ECO:0000259" key="6">
    <source>
        <dbReference type="PROSITE" id="PS51709"/>
    </source>
</evidence>
<dbReference type="PANTHER" id="PTHR42714">
    <property type="entry name" value="TRNA MODIFICATION GTPASE GTPBP3"/>
    <property type="match status" value="1"/>
</dbReference>
<sequence length="497" mass="55271">MLAHLGAGVCRCNVIAKRFSHLPTIYSMVTPRQKSAVAIVRVSGDKCSYIYERLTNRSSANLDARRAHLRSLYDRNGGLIDQALVLYFKGPHSFTGEDVLEFQVHGGRAISDALMASIRSLDNRDEDIEIRVAGPGEFSKRAFHNDKFDLTSLEGINSMVDAKTESERRSALLSFTGKNRQTFEQWRKIVLENNAKLTAIIDFSEDADFESEYSTIMSEVLSDMSQLRKEVEHFIKRVERASLLQSGINMTLIGSPNVGKSSLLNSIVNDDISIVSDIPGTTRDVVSSVVDINGYKINLFDTAGIRINTNDKIEKMGIERAKQKSQESDICLCVLDVSTSFPSGVKKILDPKLFSGKQLIFALNKIDLISDHTQTLAITKEIQDTYGRGSTIVPLSCLTKNGIDELNETLISHFKCLTQESDSEDPISVSNRVREILTQDVLYGLDNFFQVQETLDDIVIATENLRYVSDGIGKITGEVIGLEEVLEIVFSKFCVGK</sequence>
<dbReference type="InterPro" id="IPR006073">
    <property type="entry name" value="GTP-bd"/>
</dbReference>
<dbReference type="InterPro" id="IPR018948">
    <property type="entry name" value="GTP-bd_TrmE_N"/>
</dbReference>
<dbReference type="PANTHER" id="PTHR42714:SF2">
    <property type="entry name" value="TRNA MODIFICATION GTPASE GTPBP3, MITOCHONDRIAL"/>
    <property type="match status" value="1"/>
</dbReference>
<keyword evidence="4 5" id="KW-0342">GTP-binding</keyword>
<evidence type="ECO:0000256" key="3">
    <source>
        <dbReference type="ARBA" id="ARBA00022741"/>
    </source>
</evidence>
<dbReference type="InterPro" id="IPR027266">
    <property type="entry name" value="TrmE/GcvT-like"/>
</dbReference>
<feature type="domain" description="TrmE-type G" evidence="6">
    <location>
        <begin position="247"/>
        <end position="415"/>
    </location>
</feature>
<evidence type="ECO:0000256" key="5">
    <source>
        <dbReference type="RuleBase" id="RU003313"/>
    </source>
</evidence>
<dbReference type="SUPFAM" id="SSF52540">
    <property type="entry name" value="P-loop containing nucleoside triphosphate hydrolases"/>
    <property type="match status" value="1"/>
</dbReference>
<protein>
    <submittedName>
        <fullName evidence="7">tRNA modification GTPase MSS1, mitochondrial</fullName>
    </submittedName>
</protein>
<dbReference type="NCBIfam" id="TIGR00231">
    <property type="entry name" value="small_GTP"/>
    <property type="match status" value="1"/>
</dbReference>
<dbReference type="NCBIfam" id="NF003661">
    <property type="entry name" value="PRK05291.1-3"/>
    <property type="match status" value="1"/>
</dbReference>
<dbReference type="Proteomes" id="UP001623330">
    <property type="component" value="Unassembled WGS sequence"/>
</dbReference>
<name>A0ABR4NXW6_9SACH</name>
<dbReference type="NCBIfam" id="TIGR00450">
    <property type="entry name" value="mnmE_trmE_thdF"/>
    <property type="match status" value="1"/>
</dbReference>
<dbReference type="InterPro" id="IPR004520">
    <property type="entry name" value="GTPase_MnmE"/>
</dbReference>
<comment type="similarity">
    <text evidence="1 5">Belongs to the TRAFAC class TrmE-Era-EngA-EngB-Septin-like GTPase superfamily. TrmE GTPase family.</text>
</comment>
<dbReference type="Pfam" id="PF10396">
    <property type="entry name" value="TrmE_N"/>
    <property type="match status" value="1"/>
</dbReference>
<gene>
    <name evidence="7" type="ORF">RNJ44_03780</name>
</gene>
<evidence type="ECO:0000313" key="8">
    <source>
        <dbReference type="Proteomes" id="UP001623330"/>
    </source>
</evidence>
<evidence type="ECO:0000256" key="2">
    <source>
        <dbReference type="ARBA" id="ARBA00022694"/>
    </source>
</evidence>
<dbReference type="InterPro" id="IPR005225">
    <property type="entry name" value="Small_GTP-bd"/>
</dbReference>
<dbReference type="Gene3D" id="3.30.1360.120">
    <property type="entry name" value="Probable tRNA modification gtpase trme, domain 1"/>
    <property type="match status" value="1"/>
</dbReference>
<evidence type="ECO:0000256" key="4">
    <source>
        <dbReference type="ARBA" id="ARBA00023134"/>
    </source>
</evidence>
<organism evidence="7 8">
    <name type="scientific">Nakaseomyces bracarensis</name>
    <dbReference type="NCBI Taxonomy" id="273131"/>
    <lineage>
        <taxon>Eukaryota</taxon>
        <taxon>Fungi</taxon>
        <taxon>Dikarya</taxon>
        <taxon>Ascomycota</taxon>
        <taxon>Saccharomycotina</taxon>
        <taxon>Saccharomycetes</taxon>
        <taxon>Saccharomycetales</taxon>
        <taxon>Saccharomycetaceae</taxon>
        <taxon>Nakaseomyces</taxon>
    </lineage>
</organism>
<dbReference type="EMBL" id="JBEVYD010000004">
    <property type="protein sequence ID" value="KAL3233740.1"/>
    <property type="molecule type" value="Genomic_DNA"/>
</dbReference>
<accession>A0ABR4NXW6</accession>
<dbReference type="Gene3D" id="3.40.50.300">
    <property type="entry name" value="P-loop containing nucleotide triphosphate hydrolases"/>
    <property type="match status" value="1"/>
</dbReference>
<comment type="caution">
    <text evidence="7">The sequence shown here is derived from an EMBL/GenBank/DDBJ whole genome shotgun (WGS) entry which is preliminary data.</text>
</comment>
<evidence type="ECO:0000256" key="1">
    <source>
        <dbReference type="ARBA" id="ARBA00011043"/>
    </source>
</evidence>
<dbReference type="Gene3D" id="1.20.120.430">
    <property type="entry name" value="tRNA modification GTPase MnmE domain 2"/>
    <property type="match status" value="1"/>
</dbReference>
<dbReference type="InterPro" id="IPR025867">
    <property type="entry name" value="MnmE_helical"/>
</dbReference>
<reference evidence="7 8" key="1">
    <citation type="submission" date="2024-05" db="EMBL/GenBank/DDBJ databases">
        <title>Long read based assembly of the Candida bracarensis genome reveals expanded adhesin content.</title>
        <authorList>
            <person name="Marcet-Houben M."/>
            <person name="Ksiezopolska E."/>
            <person name="Gabaldon T."/>
        </authorList>
    </citation>
    <scope>NUCLEOTIDE SEQUENCE [LARGE SCALE GENOMIC DNA]</scope>
    <source>
        <strain evidence="7 8">CBM6</strain>
    </source>
</reference>
<evidence type="ECO:0000313" key="7">
    <source>
        <dbReference type="EMBL" id="KAL3233740.1"/>
    </source>
</evidence>
<keyword evidence="3 5" id="KW-0547">Nucleotide-binding</keyword>
<dbReference type="HAMAP" id="MF_00379">
    <property type="entry name" value="GTPase_MnmE"/>
    <property type="match status" value="1"/>
</dbReference>
<keyword evidence="8" id="KW-1185">Reference proteome</keyword>
<keyword evidence="2 5" id="KW-0819">tRNA processing</keyword>
<dbReference type="CDD" id="cd14858">
    <property type="entry name" value="TrmE_N"/>
    <property type="match status" value="1"/>
</dbReference>
<dbReference type="InterPro" id="IPR027417">
    <property type="entry name" value="P-loop_NTPase"/>
</dbReference>
<proteinExistence type="inferred from homology"/>
<dbReference type="Pfam" id="PF12631">
    <property type="entry name" value="MnmE_helical"/>
    <property type="match status" value="1"/>
</dbReference>
<dbReference type="Pfam" id="PF01926">
    <property type="entry name" value="MMR_HSR1"/>
    <property type="match status" value="1"/>
</dbReference>
<dbReference type="InterPro" id="IPR027368">
    <property type="entry name" value="MnmE_dom2"/>
</dbReference>